<proteinExistence type="predicted"/>
<name>A0AAV1DDN6_OLDCO</name>
<dbReference type="Proteomes" id="UP001161247">
    <property type="component" value="Chromosome 5"/>
</dbReference>
<feature type="region of interest" description="Disordered" evidence="1">
    <location>
        <begin position="86"/>
        <end position="213"/>
    </location>
</feature>
<reference evidence="3" key="1">
    <citation type="submission" date="2023-03" db="EMBL/GenBank/DDBJ databases">
        <authorList>
            <person name="Julca I."/>
        </authorList>
    </citation>
    <scope>NUCLEOTIDE SEQUENCE</scope>
</reference>
<keyword evidence="2" id="KW-0812">Transmembrane</keyword>
<evidence type="ECO:0000256" key="1">
    <source>
        <dbReference type="SAM" id="MobiDB-lite"/>
    </source>
</evidence>
<dbReference type="AlphaFoldDB" id="A0AAV1DDN6"/>
<feature type="compositionally biased region" description="Polar residues" evidence="1">
    <location>
        <begin position="146"/>
        <end position="165"/>
    </location>
</feature>
<accession>A0AAV1DDN6</accession>
<feature type="region of interest" description="Disordered" evidence="1">
    <location>
        <begin position="343"/>
        <end position="390"/>
    </location>
</feature>
<dbReference type="PANTHER" id="PTHR34468">
    <property type="entry name" value="MICROTUBULE-ASSOCIATED FUTSCH-LIKE PROTEIN"/>
    <property type="match status" value="1"/>
</dbReference>
<organism evidence="3 4">
    <name type="scientific">Oldenlandia corymbosa var. corymbosa</name>
    <dbReference type="NCBI Taxonomy" id="529605"/>
    <lineage>
        <taxon>Eukaryota</taxon>
        <taxon>Viridiplantae</taxon>
        <taxon>Streptophyta</taxon>
        <taxon>Embryophyta</taxon>
        <taxon>Tracheophyta</taxon>
        <taxon>Spermatophyta</taxon>
        <taxon>Magnoliopsida</taxon>
        <taxon>eudicotyledons</taxon>
        <taxon>Gunneridae</taxon>
        <taxon>Pentapetalae</taxon>
        <taxon>asterids</taxon>
        <taxon>lamiids</taxon>
        <taxon>Gentianales</taxon>
        <taxon>Rubiaceae</taxon>
        <taxon>Rubioideae</taxon>
        <taxon>Spermacoceae</taxon>
        <taxon>Hedyotis-Oldenlandia complex</taxon>
        <taxon>Oldenlandia</taxon>
    </lineage>
</organism>
<evidence type="ECO:0000313" key="3">
    <source>
        <dbReference type="EMBL" id="CAI9105135.1"/>
    </source>
</evidence>
<feature type="compositionally biased region" description="Basic and acidic residues" evidence="1">
    <location>
        <begin position="1"/>
        <end position="17"/>
    </location>
</feature>
<evidence type="ECO:0000256" key="2">
    <source>
        <dbReference type="SAM" id="Phobius"/>
    </source>
</evidence>
<dbReference type="EMBL" id="OX459122">
    <property type="protein sequence ID" value="CAI9105135.1"/>
    <property type="molecule type" value="Genomic_DNA"/>
</dbReference>
<evidence type="ECO:0000313" key="4">
    <source>
        <dbReference type="Proteomes" id="UP001161247"/>
    </source>
</evidence>
<keyword evidence="2" id="KW-0472">Membrane</keyword>
<feature type="region of interest" description="Disordered" evidence="1">
    <location>
        <begin position="1"/>
        <end position="27"/>
    </location>
</feature>
<feature type="transmembrane region" description="Helical" evidence="2">
    <location>
        <begin position="56"/>
        <end position="77"/>
    </location>
</feature>
<protein>
    <submittedName>
        <fullName evidence="3">OLC1v1003993C1</fullName>
    </submittedName>
</protein>
<feature type="compositionally biased region" description="Basic and acidic residues" evidence="1">
    <location>
        <begin position="104"/>
        <end position="117"/>
    </location>
</feature>
<keyword evidence="4" id="KW-1185">Reference proteome</keyword>
<gene>
    <name evidence="3" type="ORF">OLC1_LOCUS13899</name>
</gene>
<sequence>MSTGKTEEPVKHIDWKNIGKSSEQGGDEFVKKRLPKKIRQIPDSYFLPRKSLPSAIAFYSAWIVAGVGAGMLAEIWIKKKIKVSGRIPKSKADGKSSEPPTKSRVKEPFIVNKEKRVFGTVRNPNVPASKPVTEKVARKPGIPQRPSKQPINHPSLNPTAVQETEGTPKKLATTKKKSVSFREKVNENKEKTVSEEGNQTPLKSPFSIKPGKKKSVNFGENVEEVKDKILQEDDVVRTPLRSPFLVKANNNVSAGTPYQSAERCSKCRFDKLETSSYWIAQVRLAESVGKHFVSAASFRLASDCKAEPIRNVKVELKKYIGRHGHLSEEKEWKDLCVSFGLRKEESSNISQDNQEVGTTKETEEGVDQQQEEKQQITVDDAGVVEPCECE</sequence>
<dbReference type="PANTHER" id="PTHR34468:SF3">
    <property type="entry name" value="OS03G0288900 PROTEIN"/>
    <property type="match status" value="1"/>
</dbReference>
<keyword evidence="2" id="KW-1133">Transmembrane helix</keyword>
<feature type="compositionally biased region" description="Basic and acidic residues" evidence="1">
    <location>
        <begin position="180"/>
        <end position="194"/>
    </location>
</feature>